<dbReference type="Gene3D" id="1.25.40.20">
    <property type="entry name" value="Ankyrin repeat-containing domain"/>
    <property type="match status" value="1"/>
</dbReference>
<evidence type="ECO:0008006" key="2">
    <source>
        <dbReference type="Google" id="ProtNLM"/>
    </source>
</evidence>
<dbReference type="EMBL" id="GDID01001783">
    <property type="protein sequence ID" value="JAP94823.1"/>
    <property type="molecule type" value="Transcribed_RNA"/>
</dbReference>
<dbReference type="InterPro" id="IPR036770">
    <property type="entry name" value="Ankyrin_rpt-contain_sf"/>
</dbReference>
<evidence type="ECO:0000313" key="1">
    <source>
        <dbReference type="EMBL" id="JAP94823.1"/>
    </source>
</evidence>
<proteinExistence type="predicted"/>
<sequence length="331" mass="38161">IPSEEEIMWFEAARQGDIEFLEKNIHKMKTKTDKRSAQPEFGIYTGFSAIHYAIACEQFRSVRMLLEYEYFCRLPNDLLIQAPTIGQKASYVMREGANILFLAFLVGNYRICELILNYQDISMSSIIGIPDRTNTFAISILFMVKTDENILKLIHSNQMEDEFQETTTQNPSPIHFAAMFGRFSLFEHLIEYLTSGVSSLEFKKLVLIQILKPFQNTTPLSQSQVQMEKRKCDVSIDERNRCSTAVNELTEMALKEFDKAEGVEAHVVIQFKNSLINQSSRAKLAKEYDNIFEDAKNQNNDEIEYSQDEPIIVRKIDQTNKPKFSVKTIAL</sequence>
<accession>A0A146KDJ6</accession>
<feature type="non-terminal residue" evidence="1">
    <location>
        <position position="1"/>
    </location>
</feature>
<gene>
    <name evidence="1" type="ORF">TPC1_12383</name>
</gene>
<dbReference type="SUPFAM" id="SSF48403">
    <property type="entry name" value="Ankyrin repeat"/>
    <property type="match status" value="1"/>
</dbReference>
<protein>
    <recommendedName>
        <fullName evidence="2">Ankyrin repeat-containing protein</fullName>
    </recommendedName>
</protein>
<name>A0A146KDJ6_9EUKA</name>
<dbReference type="InterPro" id="IPR002110">
    <property type="entry name" value="Ankyrin_rpt"/>
</dbReference>
<reference evidence="1" key="1">
    <citation type="submission" date="2015-07" db="EMBL/GenBank/DDBJ databases">
        <title>Adaptation to a free-living lifestyle via gene acquisitions in the diplomonad Trepomonas sp. PC1.</title>
        <authorList>
            <person name="Xu F."/>
            <person name="Jerlstrom-Hultqvist J."/>
            <person name="Kolisko M."/>
            <person name="Simpson A.G.B."/>
            <person name="Roger A.J."/>
            <person name="Svard S.G."/>
            <person name="Andersson J.O."/>
        </authorList>
    </citation>
    <scope>NUCLEOTIDE SEQUENCE</scope>
    <source>
        <strain evidence="1">PC1</strain>
    </source>
</reference>
<dbReference type="SMART" id="SM00248">
    <property type="entry name" value="ANK"/>
    <property type="match status" value="3"/>
</dbReference>
<organism evidence="1">
    <name type="scientific">Trepomonas sp. PC1</name>
    <dbReference type="NCBI Taxonomy" id="1076344"/>
    <lineage>
        <taxon>Eukaryota</taxon>
        <taxon>Metamonada</taxon>
        <taxon>Diplomonadida</taxon>
        <taxon>Hexamitidae</taxon>
        <taxon>Hexamitinae</taxon>
        <taxon>Trepomonas</taxon>
    </lineage>
</organism>
<dbReference type="AlphaFoldDB" id="A0A146KDJ6"/>
<feature type="non-terminal residue" evidence="1">
    <location>
        <position position="331"/>
    </location>
</feature>